<gene>
    <name evidence="1" type="ORF">MANES_10G063001v8</name>
</gene>
<reference evidence="2" key="1">
    <citation type="journal article" date="2016" name="Nat. Biotechnol.">
        <title>Sequencing wild and cultivated cassava and related species reveals extensive interspecific hybridization and genetic diversity.</title>
        <authorList>
            <person name="Bredeson J.V."/>
            <person name="Lyons J.B."/>
            <person name="Prochnik S.E."/>
            <person name="Wu G.A."/>
            <person name="Ha C.M."/>
            <person name="Edsinger-Gonzales E."/>
            <person name="Grimwood J."/>
            <person name="Schmutz J."/>
            <person name="Rabbi I.Y."/>
            <person name="Egesi C."/>
            <person name="Nauluvula P."/>
            <person name="Lebot V."/>
            <person name="Ndunguru J."/>
            <person name="Mkamilo G."/>
            <person name="Bart R.S."/>
            <person name="Setter T.L."/>
            <person name="Gleadow R.M."/>
            <person name="Kulakow P."/>
            <person name="Ferguson M.E."/>
            <person name="Rounsley S."/>
            <person name="Rokhsar D.S."/>
        </authorList>
    </citation>
    <scope>NUCLEOTIDE SEQUENCE [LARGE SCALE GENOMIC DNA]</scope>
    <source>
        <strain evidence="2">cv. AM560-2</strain>
    </source>
</reference>
<name>A0ACB7GYV7_MANES</name>
<keyword evidence="2" id="KW-1185">Reference proteome</keyword>
<dbReference type="Proteomes" id="UP000091857">
    <property type="component" value="Chromosome 10"/>
</dbReference>
<protein>
    <submittedName>
        <fullName evidence="1">Uncharacterized protein</fullName>
    </submittedName>
</protein>
<proteinExistence type="predicted"/>
<dbReference type="EMBL" id="CM004396">
    <property type="protein sequence ID" value="KAG8645415.1"/>
    <property type="molecule type" value="Genomic_DNA"/>
</dbReference>
<accession>A0ACB7GYV7</accession>
<evidence type="ECO:0000313" key="2">
    <source>
        <dbReference type="Proteomes" id="UP000091857"/>
    </source>
</evidence>
<sequence length="3278" mass="371505">MEEDGKIKSLVRMMEGESSSKKMAVPNDFGFTSILLSWSLEDIFNENLFQVDEIPQSFESVKHYFGSYVLPLLEETRAQLQSSMEIISRAPYAEVVNFSECKPHGSLLYDVKVDHWRNRSSDRGKEPYNTLPGDIVVLANAKPETASDLQRAGRTWAFAMVTNITEDENEAASTTTYFKVQASKDFEVIDGLQNSLFVIFLINATTNKRIWNALHLQGNLNIIKEFLSADSVVKEKCGRCSVRRNGIWDAKLAVSFSSILNESQTEAVLAGLDKMQCNHRSSVELIWGPPGTGKTKTVSILLYNLLKMKCRTLICAPTNVAVMEVATRVLKLVIESHEKDSGTDASIYSVGDILLFGNKERLKMNSEVEDIYLDYRVKRLIECFAPLTGWWHCLNSTIDFFEDCVPQYYISLENELIKGKEHNNESENKDKTFSCKIEVRLKGNMSFLDFARERFESIALPLKQCLLSLCAHVSESYILKHNRENIISLVGLLDTFDSLLSRDDLISDEVEEVFSCSEFSSQGFADILLLLCLRRRDCLSLLKSLRNSLRELDLPNAMNESSIVKFCFGTASLIFCTASSSYKLHSMAIEPMNLLVIDEAAQLKECESTIPLQIQGIRHAILIGDECQLPAMVESKASDRGGFGRSLFERLSSLGHPKHLLNMQYRMHPFISCFPNSKFYFNDILDAPNVREKCYEKQYLPGPMFGPYSFINVLDGREELDDVGHSRRNMVEVAIVLKLVMSLHKAWNGSNQKLRIGIISPYAAQVTAIQDKLGHKYGNINGFSVKVKTVDGFQGGEEDVIIISTVRSNRAGAIGFMSNPRRVNVAITRARHCLWILGNERTLINSESIWKELVCDAKRRQCFFNVDEDEQLAKTILEVKKEFDQLDDLLNGNSVFFRSARWKVIFSENFIRSFGKLTSVRTKTSALNLLLRLSSGWRPRKRNVNLIHDSSNILKQFRVEGLYLYVICSIDIEKEKRYSQVLKVWDILPLEEIPGLVKRLNGIFQGYTDDFISHCNEKFLEGDLEVPKTWSTSHDIVRFKSLVKNEGESNLISDERCYVENSKVSDSLLLMKFYSLSPVAVSHLLSGRDGLELELPFEVTDEELEIILFSQSTFILGRSGTGKTTVVTMKLFKKEQLFHMATEGYGEGSGNTSKDEFQKINVGYDIKNVENSHGEAKSVVLHQLFVTVSPKLCYAVKHQVSQLKRFASGGKYSATCVSADGEDVDDAAQFKDIPDSLIDIPSDLYPLVITFHKFLMMLDGTIGNSYFERFPDLRQLFDGKMQISGSIAVQSFIRTREVNYEKFCSNYWPHFNVDFTKKFDSSKVFTEMMSQIKGGLQAGRSSDGRLSREDYVMLSEGRISTLSRKQREAIYDAFEDYEKMKIANGDFDMADLVIDLHRRLKTENYLGDMMDFVYIDEVQDLTMQQVALFKYISKNVTEGFVFSGDTAQTIARGIEFRFEDVRSLFYNEFVLGSRSEGTDRIKEKGQLSKIFHLSQNFRTHAGVLKLAQSVIDLLYWFFRPFIDVLNHETSHIYGESPILIESGNDENAIVTIFGKNENIEGSFAGFGAQQVILVRDYSARKEICKYVRKQALVLTIVECKGLEFQDVLLYNFFGSSPMRNKWRVIYEYMKEQNLLDASSPPSFPSFNSGKHNILCSELKQLYVAITRTRQRLWICENIEEFSKPMFDYWRKKALVQVRKLDDSLSSAMQVASSQEEWKSQGYKLLHLGNYEMATMCFERAGDEYGEKLAKASGLRASAEKMQASNHEEASAARRQAAEIFEAIGKAEYAAECFFMLKEYERAGKIYLQCGDFALEKAGECFYLAGCYRFAAEVYAKGNQFTKCLSACTEGKLFDMGFQYIQYWKQHMTEDSCIVKRSKEMDKIEQEFLESCALHYHELNDNRAMMKYVRAFQSIASIRTFLENLGCLDELLLFEEESGNFLEAAKIAKQKGELLLEADLLGKAGHIRDASLLILWYVFANSLWSSGSKGWPLKPFTDKLELLTKAKSLAKNDSRQYYEFVHMEAEILLNDQSSLFMMKQHLNASQGQKSIRGEILSSRKILDAHLNLNSSKYDWENDMVLDLTRFSESKISKDQVSLETLVYFWNIWKDNIQKIFEYLTSLEAQYASECASYGEFCLNYLGIRRQFSNLNAIYLLMIPDAYWAKKMHSRLIQNNGKFISLGVHQFVPAARSYWSEELLSVGLNVLIKLESLYNLSVKNCFSFFCQSRALNHIYEIAKFLFNSKFLDCRHSDKRLLLKFIGLTTEHLFGCIYPLGWKESLKKNMLSLRRTEGFRTLIKDVALETFNVNNQLSYGQLGRITLAILGSGKMCNELYKKIVGGLRWNTSWMALMEDLCSNSGSEISPDGKIEMPSDQLSVMLKLHGALVDTYNANWRTENDYISPGGFLYLVERQLILLSCSRGFFLTTKSSFTEWLIYLESDGSQISSSAEQALQSANGMLGFLANIVQQLLYNKMEMMEWIKKCHPNAKDYYAVVVLRLVVIACLLALNFGLCMDLLFELRGRNYIADQLPGEFYKALQKRWKNRNFLNANAFVNVLADAFQEIGNPLVIVSLDKTRPQYSCQNAIFFDMISQSKEAMFTILFPDINKADETNKESVELDTTTSCKGVVSPDGYDDGKRSNVDENIPCPRGQIWELLGHLNSMNQGEDKRSMVNDPTIKANIEKIILLLSTALKGSPDNENVSLHGEAAILLEDLKQLFAALDVRVESTMAVSAFKSSTRRPTNSASASASSSKEETKSNSPNKPPSRRSRSVSAVSRSHQETSSTSSDFLFKRDNPLYWTTVSPPDNDNPKSSDADIKRGRSVSRDVAKNVSGSPKDVHRSLSRVDTGRRRSLSRGPLARTHPLNSESDAERGGSLLNKRTNRIANGSNVGKKVNLVRGSSSDTLEQIENLQAPARGSATNLSSSPTLSGDDGVLGSSFSEAEERTSKAIYEQMKSFQGDELGDDASNHIYETVRSEVRRAIADIQNDLESAVRRSNATTIAITNVTDVPPDLVNPSAVELVLDIRREYANKLEQSQERARKLRADLAVEEHRGLELSRILREVLPDPKISHTQKTRSGRKSSIERRKMSKRLTEEAMAYFDECVSLSTFDSSDFSSQEDPPISLVGIRTPVGYRTSISQANTTIAANHCPDSCPDDKQEWRTCTSSSRECIPDENNINSSEARWSHRTQFSFAHNQGDKFEFRNDIGKYVKNFERNNGKVNISSQILQSNRSDLDEYNLRASSESLLFDRVLFKNKIESGSMLLCGGGITCPFASSIM</sequence>
<evidence type="ECO:0000313" key="1">
    <source>
        <dbReference type="EMBL" id="KAG8645415.1"/>
    </source>
</evidence>
<organism evidence="1 2">
    <name type="scientific">Manihot esculenta</name>
    <name type="common">Cassava</name>
    <name type="synonym">Jatropha manihot</name>
    <dbReference type="NCBI Taxonomy" id="3983"/>
    <lineage>
        <taxon>Eukaryota</taxon>
        <taxon>Viridiplantae</taxon>
        <taxon>Streptophyta</taxon>
        <taxon>Embryophyta</taxon>
        <taxon>Tracheophyta</taxon>
        <taxon>Spermatophyta</taxon>
        <taxon>Magnoliopsida</taxon>
        <taxon>eudicotyledons</taxon>
        <taxon>Gunneridae</taxon>
        <taxon>Pentapetalae</taxon>
        <taxon>rosids</taxon>
        <taxon>fabids</taxon>
        <taxon>Malpighiales</taxon>
        <taxon>Euphorbiaceae</taxon>
        <taxon>Crotonoideae</taxon>
        <taxon>Manihoteae</taxon>
        <taxon>Manihot</taxon>
    </lineage>
</organism>
<comment type="caution">
    <text evidence="1">The sequence shown here is derived from an EMBL/GenBank/DDBJ whole genome shotgun (WGS) entry which is preliminary data.</text>
</comment>